<evidence type="ECO:0000256" key="1">
    <source>
        <dbReference type="SAM" id="MobiDB-lite"/>
    </source>
</evidence>
<reference evidence="2 3" key="1">
    <citation type="journal article" date="2017" name="BMC Genomics">
        <title>Chromosome level assembly and secondary metabolite potential of the parasitic fungus Cordyceps militaris.</title>
        <authorList>
            <person name="Kramer G.J."/>
            <person name="Nodwell J.R."/>
        </authorList>
    </citation>
    <scope>NUCLEOTIDE SEQUENCE [LARGE SCALE GENOMIC DNA]</scope>
    <source>
        <strain evidence="2 3">ATCC 34164</strain>
    </source>
</reference>
<feature type="compositionally biased region" description="Basic and acidic residues" evidence="1">
    <location>
        <begin position="141"/>
        <end position="150"/>
    </location>
</feature>
<organism evidence="2 3">
    <name type="scientific">Cordyceps militaris</name>
    <name type="common">Caterpillar fungus</name>
    <name type="synonym">Clavaria militaris</name>
    <dbReference type="NCBI Taxonomy" id="73501"/>
    <lineage>
        <taxon>Eukaryota</taxon>
        <taxon>Fungi</taxon>
        <taxon>Dikarya</taxon>
        <taxon>Ascomycota</taxon>
        <taxon>Pezizomycotina</taxon>
        <taxon>Sordariomycetes</taxon>
        <taxon>Hypocreomycetidae</taxon>
        <taxon>Hypocreales</taxon>
        <taxon>Cordycipitaceae</taxon>
        <taxon>Cordyceps</taxon>
    </lineage>
</organism>
<feature type="region of interest" description="Disordered" evidence="1">
    <location>
        <begin position="324"/>
        <end position="345"/>
    </location>
</feature>
<feature type="region of interest" description="Disordered" evidence="1">
    <location>
        <begin position="492"/>
        <end position="537"/>
    </location>
</feature>
<dbReference type="VEuPathDB" id="FungiDB:CCM_07601"/>
<feature type="compositionally biased region" description="Low complexity" evidence="1">
    <location>
        <begin position="324"/>
        <end position="333"/>
    </location>
</feature>
<accession>A0A2H4SGA3</accession>
<protein>
    <submittedName>
        <fullName evidence="2">Uncharacterized protein</fullName>
    </submittedName>
</protein>
<feature type="compositionally biased region" description="Polar residues" evidence="1">
    <location>
        <begin position="614"/>
        <end position="636"/>
    </location>
</feature>
<proteinExistence type="predicted"/>
<dbReference type="Proteomes" id="UP000323067">
    <property type="component" value="Chromosome vii"/>
</dbReference>
<feature type="compositionally biased region" description="Basic and acidic residues" evidence="1">
    <location>
        <begin position="526"/>
        <end position="537"/>
    </location>
</feature>
<gene>
    <name evidence="2" type="ORF">A9K55_007422</name>
</gene>
<dbReference type="OrthoDB" id="3538943at2759"/>
<evidence type="ECO:0000313" key="2">
    <source>
        <dbReference type="EMBL" id="ATY62134.1"/>
    </source>
</evidence>
<feature type="region of interest" description="Disordered" evidence="1">
    <location>
        <begin position="95"/>
        <end position="196"/>
    </location>
</feature>
<dbReference type="EMBL" id="CP023324">
    <property type="protein sequence ID" value="ATY62134.1"/>
    <property type="molecule type" value="Genomic_DNA"/>
</dbReference>
<feature type="compositionally biased region" description="Low complexity" evidence="1">
    <location>
        <begin position="498"/>
        <end position="513"/>
    </location>
</feature>
<feature type="compositionally biased region" description="Low complexity" evidence="1">
    <location>
        <begin position="96"/>
        <end position="129"/>
    </location>
</feature>
<sequence>MSYSASQFEGITDAIYRSNGKKIPKDQEELLAKDGSWIHQLRKRTHGAVNVPNHVLQTVTAAHEVLVRQTASNTVPPAKNSSLEVVKSLQTCSTHASSPVASSPAASSPAASSPAASSPAASSPAASSPERLVSQWSASPPDHHPRHDDMPESSLIEETPHPQHLRAAFRRTPLEPKRPPDPVPKSSLEEEEEMDVQVPYAENDQDEDMTQDRYQYPYQRPSQRIQNKIAQMTNTPPCAQPDPDIVPATVDATVAKRPGEVNRQRPVKRFKPIQLDDGPINPRGDGMTIRGSRMQSLKHLEVTETQDTVASSSVVAATLTQTQTQNAANTTKETTSDVSGEEEAQPFSRQLLGVVARSQISDDKASRRNSQNYTSTPLAEFTAAYPDYWELYKGTQLNFVRACMCLEWLRGERALRDYLYDDFIRLFSYKFLDYVNNAGPGQEPLPAIEWYNIQSGEPLYDRHVIKNDSLDRVLAFYKEEVVLIRNLTTQQEQEEQEQQGQNETTESVVSSRSTKPELASPTPPPEEVRDLKRVDSRKTEIADSVVVKKRELPLGKSKHKRSIAQSASPSISLGERRITPAPTSALSVADSAPSPREASPQLGSRIFSAAPPSSMRSNAPVGTQYMQRLATRQASTGEDAAQKRKDRMQAAMRKRASNGARSLSSRAGSAV</sequence>
<evidence type="ECO:0000313" key="3">
    <source>
        <dbReference type="Proteomes" id="UP000323067"/>
    </source>
</evidence>
<feature type="compositionally biased region" description="Low complexity" evidence="1">
    <location>
        <begin position="657"/>
        <end position="671"/>
    </location>
</feature>
<dbReference type="AlphaFoldDB" id="A0A2H4SGA3"/>
<dbReference type="VEuPathDB" id="FungiDB:A9K55_007422"/>
<name>A0A2H4SGA3_CORMI</name>
<feature type="region of interest" description="Disordered" evidence="1">
    <location>
        <begin position="552"/>
        <end position="671"/>
    </location>
</feature>